<dbReference type="InterPro" id="IPR000073">
    <property type="entry name" value="AB_hydrolase_1"/>
</dbReference>
<evidence type="ECO:0000259" key="2">
    <source>
        <dbReference type="Pfam" id="PF00561"/>
    </source>
</evidence>
<gene>
    <name evidence="3" type="ORF">AV656_06895</name>
</gene>
<dbReference type="GO" id="GO:0016020">
    <property type="term" value="C:membrane"/>
    <property type="evidence" value="ECO:0007669"/>
    <property type="project" value="TreeGrafter"/>
</dbReference>
<evidence type="ECO:0000313" key="3">
    <source>
        <dbReference type="EMBL" id="KZE38627.1"/>
    </source>
</evidence>
<dbReference type="OrthoDB" id="252464at2"/>
<evidence type="ECO:0000256" key="1">
    <source>
        <dbReference type="ARBA" id="ARBA00022801"/>
    </source>
</evidence>
<dbReference type="Pfam" id="PF00561">
    <property type="entry name" value="Abhydrolase_1"/>
    <property type="match status" value="1"/>
</dbReference>
<dbReference type="SUPFAM" id="SSF53474">
    <property type="entry name" value="alpha/beta-Hydrolases"/>
    <property type="match status" value="1"/>
</dbReference>
<dbReference type="PRINTS" id="PR00111">
    <property type="entry name" value="ABHYDROLASE"/>
</dbReference>
<name>A0A163FGH3_9BACL</name>
<dbReference type="EMBL" id="LQNT01000009">
    <property type="protein sequence ID" value="KZE38627.1"/>
    <property type="molecule type" value="Genomic_DNA"/>
</dbReference>
<dbReference type="InterPro" id="IPR000639">
    <property type="entry name" value="Epox_hydrolase-like"/>
</dbReference>
<dbReference type="RefSeq" id="WP_063180315.1">
    <property type="nucleotide sequence ID" value="NZ_LQNT01000009.1"/>
</dbReference>
<dbReference type="InterPro" id="IPR029058">
    <property type="entry name" value="AB_hydrolase_fold"/>
</dbReference>
<dbReference type="AlphaFoldDB" id="A0A163FGH3"/>
<dbReference type="GO" id="GO:0016787">
    <property type="term" value="F:hydrolase activity"/>
    <property type="evidence" value="ECO:0007669"/>
    <property type="project" value="UniProtKB-KW"/>
</dbReference>
<dbReference type="Proteomes" id="UP000076490">
    <property type="component" value="Unassembled WGS sequence"/>
</dbReference>
<keyword evidence="1" id="KW-0378">Hydrolase</keyword>
<organism evidence="3 4">
    <name type="scientific">Bhargavaea cecembensis</name>
    <dbReference type="NCBI Taxonomy" id="394098"/>
    <lineage>
        <taxon>Bacteria</taxon>
        <taxon>Bacillati</taxon>
        <taxon>Bacillota</taxon>
        <taxon>Bacilli</taxon>
        <taxon>Bacillales</taxon>
        <taxon>Caryophanaceae</taxon>
        <taxon>Bhargavaea</taxon>
    </lineage>
</organism>
<dbReference type="Gene3D" id="3.40.50.1820">
    <property type="entry name" value="alpha/beta hydrolase"/>
    <property type="match status" value="1"/>
</dbReference>
<accession>A0A163FGH3</accession>
<evidence type="ECO:0000313" key="4">
    <source>
        <dbReference type="Proteomes" id="UP000076490"/>
    </source>
</evidence>
<dbReference type="PRINTS" id="PR00412">
    <property type="entry name" value="EPOXHYDRLASE"/>
</dbReference>
<proteinExistence type="predicted"/>
<dbReference type="PANTHER" id="PTHR43798:SF31">
    <property type="entry name" value="AB HYDROLASE SUPERFAMILY PROTEIN YCLE"/>
    <property type="match status" value="1"/>
</dbReference>
<sequence>MALKEVKLKNGETITYRERPGGEQVIVLVHGNMTSSKHWDIMMDTLDQDYTIIAPDLRGFGGSTYNKRITSIRDFSEDLHDFTEQLGLDSFSLVGWSTGGAVAMQFTADHPEPVRKLVLLASASTRGYPFYGLKADGTPDPENRLRTIGEIEQDAGKTKPMQGLYDSGNREGLKAVWNAAIYTKRQPDPERYEAYVDDMLTQQNLADVYHALNTFNISAVHNGVTQGTDQAKDIRVPVLVLRGDRDLVVTREMTDEIIADLGNNAVFVSLEDNGHSPLIDDLDGLKESIETFLTEKVKQHEA</sequence>
<comment type="caution">
    <text evidence="3">The sequence shown here is derived from an EMBL/GenBank/DDBJ whole genome shotgun (WGS) entry which is preliminary data.</text>
</comment>
<feature type="domain" description="AB hydrolase-1" evidence="2">
    <location>
        <begin position="25"/>
        <end position="281"/>
    </location>
</feature>
<dbReference type="InterPro" id="IPR050266">
    <property type="entry name" value="AB_hydrolase_sf"/>
</dbReference>
<dbReference type="PANTHER" id="PTHR43798">
    <property type="entry name" value="MONOACYLGLYCEROL LIPASE"/>
    <property type="match status" value="1"/>
</dbReference>
<reference evidence="3 4" key="1">
    <citation type="submission" date="2016-01" db="EMBL/GenBank/DDBJ databases">
        <title>Whole genome sequencing of Bhargavaea cecembensis T14.</title>
        <authorList>
            <person name="Hong K.W."/>
        </authorList>
    </citation>
    <scope>NUCLEOTIDE SEQUENCE [LARGE SCALE GENOMIC DNA]</scope>
    <source>
        <strain evidence="3 4">T14</strain>
    </source>
</reference>
<protein>
    <submittedName>
        <fullName evidence="3">3-oxoadipate enol-lactonase</fullName>
    </submittedName>
</protein>